<keyword evidence="1" id="KW-0812">Transmembrane</keyword>
<name>A0ABQ1GXH0_9SPHN</name>
<protein>
    <submittedName>
        <fullName evidence="2">Uncharacterized protein</fullName>
    </submittedName>
</protein>
<reference evidence="3" key="1">
    <citation type="journal article" date="2019" name="Int. J. Syst. Evol. Microbiol.">
        <title>The Global Catalogue of Microorganisms (GCM) 10K type strain sequencing project: providing services to taxonomists for standard genome sequencing and annotation.</title>
        <authorList>
            <consortium name="The Broad Institute Genomics Platform"/>
            <consortium name="The Broad Institute Genome Sequencing Center for Infectious Disease"/>
            <person name="Wu L."/>
            <person name="Ma J."/>
        </authorList>
    </citation>
    <scope>NUCLEOTIDE SEQUENCE [LARGE SCALE GENOMIC DNA]</scope>
    <source>
        <strain evidence="3">CGMCC 1.10106</strain>
    </source>
</reference>
<dbReference type="RefSeq" id="WP_188447665.1">
    <property type="nucleotide sequence ID" value="NZ_BMDW01000013.1"/>
</dbReference>
<keyword evidence="1" id="KW-1133">Transmembrane helix</keyword>
<proteinExistence type="predicted"/>
<dbReference type="Proteomes" id="UP000618591">
    <property type="component" value="Unassembled WGS sequence"/>
</dbReference>
<gene>
    <name evidence="2" type="ORF">GCM10011395_23400</name>
</gene>
<evidence type="ECO:0000256" key="1">
    <source>
        <dbReference type="SAM" id="Phobius"/>
    </source>
</evidence>
<sequence length="117" mass="11691">MRKAPALRVQDRGDFRFDRADYIGFLYFFLVGVVAGSLGVWVVIVESVGDGVGAAIGSGVIVGCGIVLGGTSVVVGVEVCGAGMVCGSLGAGAVVCASAAVEKVAAARPARSAIRME</sequence>
<organism evidence="2 3">
    <name type="scientific">Sphingomonas psychrolutea</name>
    <dbReference type="NCBI Taxonomy" id="1259676"/>
    <lineage>
        <taxon>Bacteria</taxon>
        <taxon>Pseudomonadati</taxon>
        <taxon>Pseudomonadota</taxon>
        <taxon>Alphaproteobacteria</taxon>
        <taxon>Sphingomonadales</taxon>
        <taxon>Sphingomonadaceae</taxon>
        <taxon>Sphingomonas</taxon>
    </lineage>
</organism>
<dbReference type="EMBL" id="BMDW01000013">
    <property type="protein sequence ID" value="GGA52357.1"/>
    <property type="molecule type" value="Genomic_DNA"/>
</dbReference>
<evidence type="ECO:0000313" key="2">
    <source>
        <dbReference type="EMBL" id="GGA52357.1"/>
    </source>
</evidence>
<feature type="transmembrane region" description="Helical" evidence="1">
    <location>
        <begin position="52"/>
        <end position="75"/>
    </location>
</feature>
<keyword evidence="1" id="KW-0472">Membrane</keyword>
<feature type="transmembrane region" description="Helical" evidence="1">
    <location>
        <begin position="22"/>
        <end position="45"/>
    </location>
</feature>
<accession>A0ABQ1GXH0</accession>
<evidence type="ECO:0000313" key="3">
    <source>
        <dbReference type="Proteomes" id="UP000618591"/>
    </source>
</evidence>
<comment type="caution">
    <text evidence="2">The sequence shown here is derived from an EMBL/GenBank/DDBJ whole genome shotgun (WGS) entry which is preliminary data.</text>
</comment>
<feature type="transmembrane region" description="Helical" evidence="1">
    <location>
        <begin position="81"/>
        <end position="101"/>
    </location>
</feature>
<keyword evidence="3" id="KW-1185">Reference proteome</keyword>